<protein>
    <submittedName>
        <fullName evidence="4">CBS domain-containing protein</fullName>
    </submittedName>
</protein>
<dbReference type="InterPro" id="IPR000644">
    <property type="entry name" value="CBS_dom"/>
</dbReference>
<dbReference type="PROSITE" id="PS51371">
    <property type="entry name" value="CBS"/>
    <property type="match status" value="1"/>
</dbReference>
<dbReference type="SUPFAM" id="SSF54631">
    <property type="entry name" value="CBS-domain pair"/>
    <property type="match status" value="1"/>
</dbReference>
<proteinExistence type="predicted"/>
<feature type="domain" description="CBS" evidence="2">
    <location>
        <begin position="1"/>
        <end position="38"/>
    </location>
</feature>
<dbReference type="Proteomes" id="UP000036681">
    <property type="component" value="Unplaced"/>
</dbReference>
<evidence type="ECO:0000313" key="3">
    <source>
        <dbReference type="Proteomes" id="UP000036681"/>
    </source>
</evidence>
<organism evidence="3 4">
    <name type="scientific">Ascaris lumbricoides</name>
    <name type="common">Giant roundworm</name>
    <dbReference type="NCBI Taxonomy" id="6252"/>
    <lineage>
        <taxon>Eukaryota</taxon>
        <taxon>Metazoa</taxon>
        <taxon>Ecdysozoa</taxon>
        <taxon>Nematoda</taxon>
        <taxon>Chromadorea</taxon>
        <taxon>Rhabditida</taxon>
        <taxon>Spirurina</taxon>
        <taxon>Ascaridomorpha</taxon>
        <taxon>Ascaridoidea</taxon>
        <taxon>Ascarididae</taxon>
        <taxon>Ascaris</taxon>
    </lineage>
</organism>
<keyword evidence="1" id="KW-0129">CBS domain</keyword>
<keyword evidence="3" id="KW-1185">Reference proteome</keyword>
<reference evidence="4" key="1">
    <citation type="submission" date="2017-02" db="UniProtKB">
        <authorList>
            <consortium name="WormBaseParasite"/>
        </authorList>
    </citation>
    <scope>IDENTIFICATION</scope>
</reference>
<evidence type="ECO:0000256" key="1">
    <source>
        <dbReference type="PROSITE-ProRule" id="PRU00703"/>
    </source>
</evidence>
<dbReference type="Pfam" id="PF00571">
    <property type="entry name" value="CBS"/>
    <property type="match status" value="2"/>
</dbReference>
<sequence>MMLDYRISSVPIVDDDLKPIDVIRKTDIANALANAKDVKECFEYCTTIEAVSYRSRPIFLHENDTVSNVLDSMLTQKDCRCMFIRQQISGELIAAISLSDFISFILFEKQQLITRDVSKSSSIHLSICNDL</sequence>
<dbReference type="Gene3D" id="3.10.580.10">
    <property type="entry name" value="CBS-domain"/>
    <property type="match status" value="1"/>
</dbReference>
<dbReference type="WBParaSite" id="ALUE_0001773601-mRNA-1">
    <property type="protein sequence ID" value="ALUE_0001773601-mRNA-1"/>
    <property type="gene ID" value="ALUE_0001773601"/>
</dbReference>
<name>A0A0M3IH77_ASCLU</name>
<dbReference type="InterPro" id="IPR046342">
    <property type="entry name" value="CBS_dom_sf"/>
</dbReference>
<dbReference type="AlphaFoldDB" id="A0A0M3IH77"/>
<evidence type="ECO:0000259" key="2">
    <source>
        <dbReference type="PROSITE" id="PS51371"/>
    </source>
</evidence>
<accession>A0A0M3IH77</accession>
<evidence type="ECO:0000313" key="4">
    <source>
        <dbReference type="WBParaSite" id="ALUE_0001773601-mRNA-1"/>
    </source>
</evidence>